<comment type="subunit">
    <text evidence="6">Interacts with RsgI.</text>
</comment>
<dbReference type="OrthoDB" id="3190733at2"/>
<dbReference type="GO" id="GO:0006352">
    <property type="term" value="P:DNA-templated transcription initiation"/>
    <property type="evidence" value="ECO:0007669"/>
    <property type="project" value="UniProtKB-UniRule"/>
</dbReference>
<evidence type="ECO:0000256" key="4">
    <source>
        <dbReference type="ARBA" id="ARBA00023125"/>
    </source>
</evidence>
<keyword evidence="6" id="KW-0346">Stress response</keyword>
<feature type="short sequence motif" description="Polymerase core binding" evidence="6">
    <location>
        <begin position="46"/>
        <end position="59"/>
    </location>
</feature>
<sequence>MEDIRQKIEKAKRDEDCFAELVREYEKHILYAAYRTVGHYVSKSDDEWSVAMMAFYEAVRSYDAEKGSFVKFSEMVIRRRVIDQLQHHGKYRPEVTADIEEEFSNEPAPEPSGTDNPVRDEIEAFSGLLEEYGLIFRDLAKSSPKSRKTKHSCALAVQALLEHPELARQMRSRRTLPMKQIEEISGVPRKILDRHRKYIIAAAEILLGDYPHLQEYVRYIRR</sequence>
<evidence type="ECO:0000256" key="6">
    <source>
        <dbReference type="HAMAP-Rule" id="MF_02064"/>
    </source>
</evidence>
<dbReference type="InterPro" id="IPR007627">
    <property type="entry name" value="RNA_pol_sigma70_r2"/>
</dbReference>
<dbReference type="Gene3D" id="1.10.1740.10">
    <property type="match status" value="1"/>
</dbReference>
<evidence type="ECO:0000313" key="9">
    <source>
        <dbReference type="Proteomes" id="UP000198817"/>
    </source>
</evidence>
<keyword evidence="5 6" id="KW-0804">Transcription</keyword>
<dbReference type="STRING" id="155865.SAMN05216515_11319"/>
<feature type="DNA-binding region" description="H-T-H motif" evidence="6">
    <location>
        <begin position="178"/>
        <end position="197"/>
    </location>
</feature>
<evidence type="ECO:0000313" key="8">
    <source>
        <dbReference type="EMBL" id="SFU55946.1"/>
    </source>
</evidence>
<evidence type="ECO:0000256" key="2">
    <source>
        <dbReference type="ARBA" id="ARBA00023015"/>
    </source>
</evidence>
<keyword evidence="2 6" id="KW-0805">Transcription regulation</keyword>
<evidence type="ECO:0000256" key="3">
    <source>
        <dbReference type="ARBA" id="ARBA00023082"/>
    </source>
</evidence>
<name>A0A1I7H612_9FIRM</name>
<keyword evidence="3 6" id="KW-0731">Sigma factor</keyword>
<dbReference type="SUPFAM" id="SSF88946">
    <property type="entry name" value="Sigma2 domain of RNA polymerase sigma factors"/>
    <property type="match status" value="1"/>
</dbReference>
<comment type="similarity">
    <text evidence="6">Belongs to the sigma-70 factor family. SigI subfamily.</text>
</comment>
<dbReference type="HAMAP" id="MF_02064">
    <property type="entry name" value="Sigma70_SigI"/>
    <property type="match status" value="1"/>
</dbReference>
<dbReference type="RefSeq" id="WP_090471240.1">
    <property type="nucleotide sequence ID" value="NZ_FOWF01000013.1"/>
</dbReference>
<dbReference type="Proteomes" id="UP000198817">
    <property type="component" value="Unassembled WGS sequence"/>
</dbReference>
<dbReference type="AlphaFoldDB" id="A0A1I7H612"/>
<dbReference type="GO" id="GO:0005737">
    <property type="term" value="C:cytoplasm"/>
    <property type="evidence" value="ECO:0007669"/>
    <property type="project" value="UniProtKB-SubCell"/>
</dbReference>
<evidence type="ECO:0000256" key="1">
    <source>
        <dbReference type="ARBA" id="ARBA00022490"/>
    </source>
</evidence>
<accession>A0A1I7H612</accession>
<dbReference type="InterPro" id="IPR013325">
    <property type="entry name" value="RNA_pol_sigma_r2"/>
</dbReference>
<comment type="activity regulation">
    <text evidence="6">Negatively regulated by the anti-sigma-I factor RsgI.</text>
</comment>
<dbReference type="GO" id="GO:0016987">
    <property type="term" value="F:sigma factor activity"/>
    <property type="evidence" value="ECO:0007669"/>
    <property type="project" value="UniProtKB-UniRule"/>
</dbReference>
<feature type="domain" description="RNA polymerase sigma-70 region 2" evidence="7">
    <location>
        <begin position="21"/>
        <end position="89"/>
    </location>
</feature>
<dbReference type="GO" id="GO:0003677">
    <property type="term" value="F:DNA binding"/>
    <property type="evidence" value="ECO:0007669"/>
    <property type="project" value="UniProtKB-UniRule"/>
</dbReference>
<comment type="subcellular location">
    <subcellularLocation>
        <location evidence="6">Cytoplasm</location>
    </subcellularLocation>
</comment>
<reference evidence="8 9" key="1">
    <citation type="submission" date="2016-10" db="EMBL/GenBank/DDBJ databases">
        <authorList>
            <person name="de Groot N.N."/>
        </authorList>
    </citation>
    <scope>NUCLEOTIDE SEQUENCE [LARGE SCALE GENOMIC DNA]</scope>
    <source>
        <strain evidence="8 9">KHGC13</strain>
    </source>
</reference>
<gene>
    <name evidence="6" type="primary">sigI</name>
    <name evidence="8" type="ORF">SAMN05216508_11240</name>
</gene>
<keyword evidence="9" id="KW-1185">Reference proteome</keyword>
<organism evidence="8 9">
    <name type="scientific">Eubacterium pyruvativorans</name>
    <dbReference type="NCBI Taxonomy" id="155865"/>
    <lineage>
        <taxon>Bacteria</taxon>
        <taxon>Bacillati</taxon>
        <taxon>Bacillota</taxon>
        <taxon>Clostridia</taxon>
        <taxon>Eubacteriales</taxon>
        <taxon>Eubacteriaceae</taxon>
        <taxon>Eubacterium</taxon>
    </lineage>
</organism>
<keyword evidence="4 6" id="KW-0238">DNA-binding</keyword>
<comment type="function">
    <text evidence="6">Sigma factors are initiation factors that promote the attachment of RNA polymerase to specific initiation sites and are then released.</text>
</comment>
<evidence type="ECO:0000259" key="7">
    <source>
        <dbReference type="Pfam" id="PF04542"/>
    </source>
</evidence>
<proteinExistence type="inferred from homology"/>
<dbReference type="EMBL" id="FPBT01000012">
    <property type="protein sequence ID" value="SFU55946.1"/>
    <property type="molecule type" value="Genomic_DNA"/>
</dbReference>
<dbReference type="PIRSF" id="PIRSF038953">
    <property type="entry name" value="SigI"/>
    <property type="match status" value="1"/>
</dbReference>
<protein>
    <recommendedName>
        <fullName evidence="6">RNA polymerase sigma factor SigI</fullName>
    </recommendedName>
</protein>
<keyword evidence="1 6" id="KW-0963">Cytoplasm</keyword>
<dbReference type="Pfam" id="PF04542">
    <property type="entry name" value="Sigma70_r2"/>
    <property type="match status" value="1"/>
</dbReference>
<dbReference type="InterPro" id="IPR014244">
    <property type="entry name" value="RNA_pol_sigma-I"/>
</dbReference>
<evidence type="ECO:0000256" key="5">
    <source>
        <dbReference type="ARBA" id="ARBA00023163"/>
    </source>
</evidence>